<dbReference type="SMART" id="SM00340">
    <property type="entry name" value="HALZ"/>
    <property type="match status" value="1"/>
</dbReference>
<dbReference type="AlphaFoldDB" id="A0A8J5CTN7"/>
<comment type="caution">
    <text evidence="9">The sequence shown here is derived from an EMBL/GenBank/DDBJ whole genome shotgun (WGS) entry which is preliminary data.</text>
</comment>
<comment type="subcellular location">
    <subcellularLocation>
        <location evidence="1 5 6">Nucleus</location>
    </subcellularLocation>
</comment>
<accession>A0A8J5CTN7</accession>
<comment type="similarity">
    <text evidence="2">Belongs to the HD-ZIP homeobox family. Class II subfamily.</text>
</comment>
<dbReference type="PROSITE" id="PS50071">
    <property type="entry name" value="HOMEOBOX_2"/>
    <property type="match status" value="1"/>
</dbReference>
<evidence type="ECO:0000259" key="8">
    <source>
        <dbReference type="PROSITE" id="PS50071"/>
    </source>
</evidence>
<dbReference type="Pfam" id="PF02183">
    <property type="entry name" value="HALZ"/>
    <property type="match status" value="1"/>
</dbReference>
<evidence type="ECO:0000313" key="9">
    <source>
        <dbReference type="EMBL" id="KAG6469159.1"/>
    </source>
</evidence>
<reference evidence="9 10" key="1">
    <citation type="submission" date="2020-08" db="EMBL/GenBank/DDBJ databases">
        <title>Plant Genome Project.</title>
        <authorList>
            <person name="Zhang R.-G."/>
        </authorList>
    </citation>
    <scope>NUCLEOTIDE SEQUENCE [LARGE SCALE GENOMIC DNA]</scope>
    <source>
        <tissue evidence="9">Rhizome</tissue>
    </source>
</reference>
<keyword evidence="3" id="KW-0805">Transcription regulation</keyword>
<dbReference type="GO" id="GO:0005634">
    <property type="term" value="C:nucleus"/>
    <property type="evidence" value="ECO:0007669"/>
    <property type="project" value="UniProtKB-SubCell"/>
</dbReference>
<protein>
    <recommendedName>
        <fullName evidence="8">Homeobox domain-containing protein</fullName>
    </recommendedName>
</protein>
<dbReference type="Pfam" id="PF00046">
    <property type="entry name" value="Homeodomain"/>
    <property type="match status" value="1"/>
</dbReference>
<evidence type="ECO:0000313" key="10">
    <source>
        <dbReference type="Proteomes" id="UP000734854"/>
    </source>
</evidence>
<dbReference type="GO" id="GO:0043565">
    <property type="term" value="F:sequence-specific DNA binding"/>
    <property type="evidence" value="ECO:0007669"/>
    <property type="project" value="InterPro"/>
</dbReference>
<evidence type="ECO:0000256" key="7">
    <source>
        <dbReference type="SAM" id="Coils"/>
    </source>
</evidence>
<dbReference type="CDD" id="cd00086">
    <property type="entry name" value="homeodomain"/>
    <property type="match status" value="1"/>
</dbReference>
<evidence type="ECO:0000256" key="4">
    <source>
        <dbReference type="ARBA" id="ARBA00023163"/>
    </source>
</evidence>
<organism evidence="9 10">
    <name type="scientific">Zingiber officinale</name>
    <name type="common">Ginger</name>
    <name type="synonym">Amomum zingiber</name>
    <dbReference type="NCBI Taxonomy" id="94328"/>
    <lineage>
        <taxon>Eukaryota</taxon>
        <taxon>Viridiplantae</taxon>
        <taxon>Streptophyta</taxon>
        <taxon>Embryophyta</taxon>
        <taxon>Tracheophyta</taxon>
        <taxon>Spermatophyta</taxon>
        <taxon>Magnoliopsida</taxon>
        <taxon>Liliopsida</taxon>
        <taxon>Zingiberales</taxon>
        <taxon>Zingiberaceae</taxon>
        <taxon>Zingiber</taxon>
    </lineage>
</organism>
<evidence type="ECO:0000256" key="2">
    <source>
        <dbReference type="ARBA" id="ARBA00006074"/>
    </source>
</evidence>
<dbReference type="Proteomes" id="UP000734854">
    <property type="component" value="Unassembled WGS sequence"/>
</dbReference>
<evidence type="ECO:0000256" key="3">
    <source>
        <dbReference type="ARBA" id="ARBA00023015"/>
    </source>
</evidence>
<dbReference type="PROSITE" id="PS00027">
    <property type="entry name" value="HOMEOBOX_1"/>
    <property type="match status" value="1"/>
</dbReference>
<gene>
    <name evidence="9" type="ORF">ZIOFF_073857</name>
</gene>
<name>A0A8J5CTN7_ZINOF</name>
<evidence type="ECO:0000256" key="1">
    <source>
        <dbReference type="ARBA" id="ARBA00004123"/>
    </source>
</evidence>
<keyword evidence="10" id="KW-1185">Reference proteome</keyword>
<dbReference type="PANTHER" id="PTHR45714:SF34">
    <property type="entry name" value="HOMEOBOX-LEUCINE ZIPPER PROTEIN HAT9"/>
    <property type="match status" value="1"/>
</dbReference>
<keyword evidence="7" id="KW-0175">Coiled coil</keyword>
<dbReference type="InterPro" id="IPR017970">
    <property type="entry name" value="Homeobox_CS"/>
</dbReference>
<dbReference type="OrthoDB" id="6159439at2759"/>
<dbReference type="GO" id="GO:0000981">
    <property type="term" value="F:DNA-binding transcription factor activity, RNA polymerase II-specific"/>
    <property type="evidence" value="ECO:0007669"/>
    <property type="project" value="InterPro"/>
</dbReference>
<sequence length="300" mass="34081">MYCARGGNDDDTLNLMCCEVLVYPLTPSLCEEWPVLYGIFSPSYSSLPTSKNRCKILSFCRKNRLPHFIMFSSPLYINRKPERQRSVQLNMAMSQEGACDISLSLELSIGGSWRSAKECSEPCFTFSLSDSFGASDVGFSVKKETVSRDIACEEVEAERLSSFRSGGSDEDDDVGARKKLRLTKEQSALLENRFKEHSTINTRQKHALAEQLSLRPRQIEVWFQNRRARTKLKQMEVDCEFLKKRCQKLSDENRRLHKELQQIKTLIKATPSHMSFPAAVNLTVCPSCESRGHSAGNDQD</sequence>
<feature type="coiled-coil region" evidence="7">
    <location>
        <begin position="225"/>
        <end position="266"/>
    </location>
</feature>
<evidence type="ECO:0000256" key="5">
    <source>
        <dbReference type="PROSITE-ProRule" id="PRU00108"/>
    </source>
</evidence>
<dbReference type="InterPro" id="IPR003106">
    <property type="entry name" value="Leu_zip_homeo"/>
</dbReference>
<dbReference type="EMBL" id="JACMSC010000022">
    <property type="protein sequence ID" value="KAG6469159.1"/>
    <property type="molecule type" value="Genomic_DNA"/>
</dbReference>
<proteinExistence type="inferred from homology"/>
<feature type="DNA-binding region" description="Homeobox" evidence="5">
    <location>
        <begin position="175"/>
        <end position="234"/>
    </location>
</feature>
<dbReference type="PANTHER" id="PTHR45714">
    <property type="entry name" value="HOMEOBOX-LEUCINE ZIPPER PROTEIN HAT14"/>
    <property type="match status" value="1"/>
</dbReference>
<dbReference type="InterPro" id="IPR050762">
    <property type="entry name" value="HD-ZIP_Homeobox_LZ_Class_II"/>
</dbReference>
<dbReference type="SMART" id="SM00389">
    <property type="entry name" value="HOX"/>
    <property type="match status" value="1"/>
</dbReference>
<keyword evidence="5 6" id="KW-0539">Nucleus</keyword>
<evidence type="ECO:0000256" key="6">
    <source>
        <dbReference type="RuleBase" id="RU000682"/>
    </source>
</evidence>
<feature type="domain" description="Homeobox" evidence="8">
    <location>
        <begin position="173"/>
        <end position="233"/>
    </location>
</feature>
<keyword evidence="5 6" id="KW-0371">Homeobox</keyword>
<dbReference type="InterPro" id="IPR001356">
    <property type="entry name" value="HD"/>
</dbReference>
<keyword evidence="5 6" id="KW-0238">DNA-binding</keyword>
<keyword evidence="4" id="KW-0804">Transcription</keyword>